<dbReference type="Pfam" id="PF08514">
    <property type="entry name" value="STAG"/>
    <property type="match status" value="1"/>
</dbReference>
<feature type="compositionally biased region" description="Basic residues" evidence="3">
    <location>
        <begin position="122"/>
        <end position="141"/>
    </location>
</feature>
<evidence type="ECO:0000313" key="5">
    <source>
        <dbReference type="EMBL" id="TPX56362.1"/>
    </source>
</evidence>
<dbReference type="InterPro" id="IPR011989">
    <property type="entry name" value="ARM-like"/>
</dbReference>
<dbReference type="PROSITE" id="PS51425">
    <property type="entry name" value="SCD"/>
    <property type="match status" value="1"/>
</dbReference>
<dbReference type="GO" id="GO:0006355">
    <property type="term" value="P:regulation of DNA-templated transcription"/>
    <property type="evidence" value="ECO:0007669"/>
    <property type="project" value="InterPro"/>
</dbReference>
<comment type="subcellular location">
    <subcellularLocation>
        <location evidence="1">Nucleus</location>
    </subcellularLocation>
</comment>
<dbReference type="GO" id="GO:0008278">
    <property type="term" value="C:cohesin complex"/>
    <property type="evidence" value="ECO:0007669"/>
    <property type="project" value="TreeGrafter"/>
</dbReference>
<keyword evidence="6" id="KW-1185">Reference proteome</keyword>
<name>A0A507DYB1_9FUNG</name>
<dbReference type="Proteomes" id="UP000318582">
    <property type="component" value="Unassembled WGS sequence"/>
</dbReference>
<evidence type="ECO:0000256" key="1">
    <source>
        <dbReference type="ARBA" id="ARBA00004123"/>
    </source>
</evidence>
<dbReference type="SUPFAM" id="SSF48371">
    <property type="entry name" value="ARM repeat"/>
    <property type="match status" value="1"/>
</dbReference>
<evidence type="ECO:0000256" key="3">
    <source>
        <dbReference type="SAM" id="MobiDB-lite"/>
    </source>
</evidence>
<dbReference type="InterPro" id="IPR039662">
    <property type="entry name" value="Cohesin_Scc3/SA"/>
</dbReference>
<dbReference type="InterPro" id="IPR056396">
    <property type="entry name" value="HEAT_SCC3-SA"/>
</dbReference>
<dbReference type="InterPro" id="IPR016024">
    <property type="entry name" value="ARM-type_fold"/>
</dbReference>
<dbReference type="InterPro" id="IPR017956">
    <property type="entry name" value="AT_hook_DNA-bd_motif"/>
</dbReference>
<sequence length="1743" mass="192891">MSDIEDSMKQSATQSTEEANSGSQPRRSNRARRSTSEKSVEAVAAPPTEKKARGRGRPKKTAVPAVEDAAEPEADSGNEDVDSEEHDSDGEDDKNESDNENQSNNEHSDASSDATDEEPLTSKRRVSAAKARKASTLAKRKAASEENGKSMATPKKRTAKKKVVAPAEGTSLFEIVQNHNEAIEAQISDWMAEYTENKVVAMVDLVNFLIRSSGCSGQIEASAFEDQEYITERLTELQSQIEPQKQQDYPIVAKGRGRSGNKFRKHFADFWVKWISRLRHGILFQDDGWCFEALIVWLVAMSSSVFRPFRHTATSAALALMSGFCDIAKQIHNEKTIANRQLGTEQKKTGARITPKQKQLEERAEQLQEKMTKLKTCMNDIFDSVFVHRYRDSDPVIRTECLGELGMWILKFPEIYLDPSYLRYLGWMLSDKIATVRLEALRSLSRLYAVGSMISGLRAFTERFRPRLLQMALREKDTSVRAEAVHLVALIAGAGLLEDADNNSLMPLIFDEDLKIRGLVAKLVVEVWKEEHVQAISDELRTSSTEGNTTKQQWIDTKCLCKMLVGFAKILRDAPKSEPVPQPEAPQPAIPSQSQTQTQSLFAPDDSSLANDAEDAEEDLNEEEVEERDQILKERAQLVSWVIKDDAAADTAIGFGQVEAAVSALWDHVEVLRDWQSMCEYLAFDMSSNARELDPESQDSDVHSAMRLSDDEETCLIYIINAAIALYLSSEMEAADQKKSKPPKAEDARSEVTRGLIKYLPKLINKYSHEYTGAGQRRAAEIAILIRNVDVGMYLEMRMLKAYDALFDDVKRMFIKHSDREVLTECAQTLRFLTGKPVSSEMAADSQWSLPLAADTSATSLHATSLAKIEELADEVIGTQLAATLKQLQSATEEGLDIDADVIFSLRNSLRRLNQLWKVVDLGGMGSTIKAGDETEWNGLFELLHEVLNVSLTAVTKRQGREVADASDDNIGGVLDDIIETTLHVMCLDVVWVLSKGYMQATQRKSNASADALDKTDAMEVDGEAEANVKNSTNPNQEEIDGLLETFIDKSDRLATIAEAIVAGDDTEWINFSIGVKLTAFQILTYLYLMSNGDAAHLFPHIVKSPPDDVQAASVELLEKVVVAVSYTCRSSPASIESTSMDFTKLTRDQLEEVRFQVSKLIAELGRLINSELYDHQHSILLLKYYGIHDADALTNMLLTPFGTIWDGVAEVTLNRVFVTRMQQATKAVLDHDAEERKQNRLKAFKSTVTSLTDVLFEGLSQSTHMYLVSKVGTIDPALTLAKAVVALLKTWLPLVKASDDLKITHGIIVESLLNLLQRGGDEMVHRVEQWAVVHGNKESSDDMQFTRPKDVRKTLNEVNEAWKVWGAIGGTVQQIVHELGMLKRNRDDDEEETIDNVEDVVEHVSQMLMHNGHKPVETEKDWAGYWTFVKALQKGDSTVRRRGRKAKAIASRDVSPAPAAAKRKRGRPTKTAKADGETPAKKTPGKRGRPKKVRTEEDEDRDESPPATPVPTRRSSRAAASAKKTYQEVEEEDAEEEEAALVSSDAEENGDEERAANEGTPVPTRRPVSNPITPLATYKRRNKATPIAKSASKSSSAGGAGSDDDAVTPKRKGRGRPRKVSAKATTTKATSKSSVESAVDDEEEMVAGDGGPVQSTLTKGAAAKPARGVKRGRREAKTPPPRGTRALAAAAAARQKDADGGSQDESDEEEEQVDKENTRESSEELGFVSSPEVMVPKKRIRM</sequence>
<feature type="compositionally biased region" description="Basic residues" evidence="3">
    <location>
        <begin position="1462"/>
        <end position="1471"/>
    </location>
</feature>
<feature type="region of interest" description="Disordered" evidence="3">
    <location>
        <begin position="575"/>
        <end position="628"/>
    </location>
</feature>
<evidence type="ECO:0000313" key="6">
    <source>
        <dbReference type="Proteomes" id="UP000318582"/>
    </source>
</evidence>
<feature type="compositionally biased region" description="Polar residues" evidence="3">
    <location>
        <begin position="9"/>
        <end position="26"/>
    </location>
</feature>
<organism evidence="5 6">
    <name type="scientific">Powellomyces hirtus</name>
    <dbReference type="NCBI Taxonomy" id="109895"/>
    <lineage>
        <taxon>Eukaryota</taxon>
        <taxon>Fungi</taxon>
        <taxon>Fungi incertae sedis</taxon>
        <taxon>Chytridiomycota</taxon>
        <taxon>Chytridiomycota incertae sedis</taxon>
        <taxon>Chytridiomycetes</taxon>
        <taxon>Spizellomycetales</taxon>
        <taxon>Powellomycetaceae</taxon>
        <taxon>Powellomyces</taxon>
    </lineage>
</organism>
<feature type="compositionally biased region" description="Basic residues" evidence="3">
    <location>
        <begin position="1484"/>
        <end position="1493"/>
    </location>
</feature>
<dbReference type="STRING" id="109895.A0A507DYB1"/>
<dbReference type="PROSITE" id="PS00354">
    <property type="entry name" value="HMGI_Y"/>
    <property type="match status" value="1"/>
</dbReference>
<dbReference type="SMART" id="SM00384">
    <property type="entry name" value="AT_hook"/>
    <property type="match status" value="5"/>
</dbReference>
<dbReference type="InterPro" id="IPR020839">
    <property type="entry name" value="SCD"/>
</dbReference>
<dbReference type="GO" id="GO:0003682">
    <property type="term" value="F:chromatin binding"/>
    <property type="evidence" value="ECO:0007669"/>
    <property type="project" value="TreeGrafter"/>
</dbReference>
<dbReference type="GO" id="GO:0000785">
    <property type="term" value="C:chromatin"/>
    <property type="evidence" value="ECO:0007669"/>
    <property type="project" value="TreeGrafter"/>
</dbReference>
<dbReference type="GO" id="GO:0007062">
    <property type="term" value="P:sister chromatid cohesion"/>
    <property type="evidence" value="ECO:0007669"/>
    <property type="project" value="UniProtKB-ARBA"/>
</dbReference>
<gene>
    <name evidence="5" type="ORF">PhCBS80983_g04598</name>
</gene>
<feature type="compositionally biased region" description="Low complexity" evidence="3">
    <location>
        <begin position="1623"/>
        <end position="1638"/>
    </location>
</feature>
<dbReference type="PANTHER" id="PTHR11199:SF0">
    <property type="entry name" value="LD34181P-RELATED"/>
    <property type="match status" value="1"/>
</dbReference>
<protein>
    <recommendedName>
        <fullName evidence="4">SCD domain-containing protein</fullName>
    </recommendedName>
</protein>
<dbReference type="PRINTS" id="PR00929">
    <property type="entry name" value="ATHOOK"/>
</dbReference>
<accession>A0A507DYB1</accession>
<dbReference type="InterPro" id="IPR013721">
    <property type="entry name" value="STAG"/>
</dbReference>
<dbReference type="GO" id="GO:0005634">
    <property type="term" value="C:nucleus"/>
    <property type="evidence" value="ECO:0007669"/>
    <property type="project" value="UniProtKB-SubCell"/>
</dbReference>
<dbReference type="InterPro" id="IPR000637">
    <property type="entry name" value="HMGI/Y_DNA-bd_CS"/>
</dbReference>
<dbReference type="EMBL" id="QEAQ01000077">
    <property type="protein sequence ID" value="TPX56362.1"/>
    <property type="molecule type" value="Genomic_DNA"/>
</dbReference>
<feature type="domain" description="SCD" evidence="4">
    <location>
        <begin position="386"/>
        <end position="471"/>
    </location>
</feature>
<keyword evidence="2" id="KW-0539">Nucleus</keyword>
<feature type="compositionally biased region" description="Acidic residues" evidence="3">
    <location>
        <begin position="1703"/>
        <end position="1714"/>
    </location>
</feature>
<feature type="region of interest" description="Disordered" evidence="3">
    <location>
        <begin position="1437"/>
        <end position="1743"/>
    </location>
</feature>
<comment type="caution">
    <text evidence="5">The sequence shown here is derived from an EMBL/GenBank/DDBJ whole genome shotgun (WGS) entry which is preliminary data.</text>
</comment>
<feature type="region of interest" description="Disordered" evidence="3">
    <location>
        <begin position="1"/>
        <end position="161"/>
    </location>
</feature>
<dbReference type="Gene3D" id="1.25.10.10">
    <property type="entry name" value="Leucine-rich Repeat Variant"/>
    <property type="match status" value="1"/>
</dbReference>
<feature type="compositionally biased region" description="Low complexity" evidence="3">
    <location>
        <begin position="590"/>
        <end position="611"/>
    </location>
</feature>
<feature type="compositionally biased region" description="Basic residues" evidence="3">
    <location>
        <begin position="1610"/>
        <end position="1622"/>
    </location>
</feature>
<feature type="compositionally biased region" description="Pro residues" evidence="3">
    <location>
        <begin position="578"/>
        <end position="589"/>
    </location>
</feature>
<reference evidence="5 6" key="1">
    <citation type="journal article" date="2019" name="Sci. Rep.">
        <title>Comparative genomics of chytrid fungi reveal insights into the obligate biotrophic and pathogenic lifestyle of Synchytrium endobioticum.</title>
        <authorList>
            <person name="van de Vossenberg B.T.L.H."/>
            <person name="Warris S."/>
            <person name="Nguyen H.D.T."/>
            <person name="van Gent-Pelzer M.P.E."/>
            <person name="Joly D.L."/>
            <person name="van de Geest H.C."/>
            <person name="Bonants P.J.M."/>
            <person name="Smith D.S."/>
            <person name="Levesque C.A."/>
            <person name="van der Lee T.A.J."/>
        </authorList>
    </citation>
    <scope>NUCLEOTIDE SEQUENCE [LARGE SCALE GENOMIC DNA]</scope>
    <source>
        <strain evidence="5 6">CBS 809.83</strain>
    </source>
</reference>
<feature type="compositionally biased region" description="Acidic residues" evidence="3">
    <location>
        <begin position="68"/>
        <end position="99"/>
    </location>
</feature>
<feature type="compositionally biased region" description="Acidic residues" evidence="3">
    <location>
        <begin position="1529"/>
        <end position="1552"/>
    </location>
</feature>
<dbReference type="GO" id="GO:0003677">
    <property type="term" value="F:DNA binding"/>
    <property type="evidence" value="ECO:0007669"/>
    <property type="project" value="InterPro"/>
</dbReference>
<dbReference type="Pfam" id="PF24571">
    <property type="entry name" value="HEAT_SCC3-SA"/>
    <property type="match status" value="1"/>
</dbReference>
<dbReference type="PANTHER" id="PTHR11199">
    <property type="entry name" value="STROMAL ANTIGEN"/>
    <property type="match status" value="1"/>
</dbReference>
<feature type="compositionally biased region" description="Low complexity" evidence="3">
    <location>
        <begin position="1589"/>
        <end position="1598"/>
    </location>
</feature>
<proteinExistence type="predicted"/>
<evidence type="ECO:0000259" key="4">
    <source>
        <dbReference type="PROSITE" id="PS51425"/>
    </source>
</evidence>
<feature type="compositionally biased region" description="Acidic residues" evidence="3">
    <location>
        <begin position="612"/>
        <end position="627"/>
    </location>
</feature>
<evidence type="ECO:0000256" key="2">
    <source>
        <dbReference type="ARBA" id="ARBA00023242"/>
    </source>
</evidence>
<dbReference type="Pfam" id="PF21581">
    <property type="entry name" value="SCD"/>
    <property type="match status" value="1"/>
</dbReference>